<feature type="domain" description="F-box" evidence="1">
    <location>
        <begin position="5"/>
        <end position="50"/>
    </location>
</feature>
<organism evidence="2 3">
    <name type="scientific">Rhodamnia argentea</name>
    <dbReference type="NCBI Taxonomy" id="178133"/>
    <lineage>
        <taxon>Eukaryota</taxon>
        <taxon>Viridiplantae</taxon>
        <taxon>Streptophyta</taxon>
        <taxon>Embryophyta</taxon>
        <taxon>Tracheophyta</taxon>
        <taxon>Spermatophyta</taxon>
        <taxon>Magnoliopsida</taxon>
        <taxon>eudicotyledons</taxon>
        <taxon>Gunneridae</taxon>
        <taxon>Pentapetalae</taxon>
        <taxon>rosids</taxon>
        <taxon>malvids</taxon>
        <taxon>Myrtales</taxon>
        <taxon>Myrtaceae</taxon>
        <taxon>Myrtoideae</taxon>
        <taxon>Myrteae</taxon>
        <taxon>Australasian group</taxon>
        <taxon>Rhodamnia</taxon>
    </lineage>
</organism>
<dbReference type="Pfam" id="PF07734">
    <property type="entry name" value="FBA_1"/>
    <property type="match status" value="1"/>
</dbReference>
<evidence type="ECO:0000259" key="1">
    <source>
        <dbReference type="PROSITE" id="PS50181"/>
    </source>
</evidence>
<evidence type="ECO:0000313" key="2">
    <source>
        <dbReference type="Proteomes" id="UP000827889"/>
    </source>
</evidence>
<dbReference type="Proteomes" id="UP000827889">
    <property type="component" value="Chromosome 11"/>
</dbReference>
<dbReference type="InterPro" id="IPR017451">
    <property type="entry name" value="F-box-assoc_interact_dom"/>
</dbReference>
<dbReference type="PANTHER" id="PTHR31672:SF13">
    <property type="entry name" value="F-BOX PROTEIN CPR30-LIKE"/>
    <property type="match status" value="1"/>
</dbReference>
<dbReference type="SMART" id="SM00256">
    <property type="entry name" value="FBOX"/>
    <property type="match status" value="1"/>
</dbReference>
<dbReference type="InterPro" id="IPR001810">
    <property type="entry name" value="F-box_dom"/>
</dbReference>
<dbReference type="Pfam" id="PF00646">
    <property type="entry name" value="F-box"/>
    <property type="match status" value="1"/>
</dbReference>
<dbReference type="InterPro" id="IPR011043">
    <property type="entry name" value="Gal_Oxase/kelch_b-propeller"/>
</dbReference>
<accession>A0ABM3GUL5</accession>
<reference evidence="3" key="1">
    <citation type="submission" date="2025-08" db="UniProtKB">
        <authorList>
            <consortium name="RefSeq"/>
        </authorList>
    </citation>
    <scope>IDENTIFICATION</scope>
    <source>
        <tissue evidence="3">Leaf</tissue>
    </source>
</reference>
<dbReference type="SUPFAM" id="SSF81383">
    <property type="entry name" value="F-box domain"/>
    <property type="match status" value="1"/>
</dbReference>
<name>A0ABM3GUL5_9MYRT</name>
<dbReference type="PANTHER" id="PTHR31672">
    <property type="entry name" value="BNACNNG10540D PROTEIN"/>
    <property type="match status" value="1"/>
</dbReference>
<dbReference type="NCBIfam" id="TIGR01640">
    <property type="entry name" value="F_box_assoc_1"/>
    <property type="match status" value="1"/>
</dbReference>
<proteinExistence type="predicted"/>
<dbReference type="InterPro" id="IPR050796">
    <property type="entry name" value="SCF_F-box_component"/>
</dbReference>
<dbReference type="CDD" id="cd22157">
    <property type="entry name" value="F-box_AtFBW1-like"/>
    <property type="match status" value="1"/>
</dbReference>
<dbReference type="SUPFAM" id="SSF50965">
    <property type="entry name" value="Galactose oxidase, central domain"/>
    <property type="match status" value="1"/>
</dbReference>
<sequence length="377" mass="42947">MAGRSSDDPKLPHDVVVEILKRLPAESLLRFRCVSRSWRSTIDDPRFVALHLNHSALDASNRYLVCLEWRHRLCFLLPNESLTLPFQSLIEIPFVNPSNCYGFVVSSNGLIWVAEILSNGCCQTMYLWNLFTRKHKVVRGSCPEHQFFSKETAHVVLGFCFDVRSNDYKIVRIIYFPDDNRRYFGGSTLVEIYSLSTDSWRSLECEVPSFSGYRRAVFLNGNLHWFAFKFEDLLELGGYGAIVLFDVAGEVFDEMALPAEMLPEDDFGLIASVEVLNDLLAVFISHGEQIGYLELHSNCSVWVMRHYGVPESWTKMYTFEASGLLRVCGGFTWTGELLIEIDSGKRVSWNPITGQFTNLPSWMTSDLVTVVESLVSL</sequence>
<keyword evidence="2" id="KW-1185">Reference proteome</keyword>
<gene>
    <name evidence="3" type="primary">LOC115750467</name>
</gene>
<dbReference type="RefSeq" id="XP_048128052.1">
    <property type="nucleotide sequence ID" value="XM_048272095.1"/>
</dbReference>
<protein>
    <submittedName>
        <fullName evidence="3">F-box protein CPR1-like</fullName>
    </submittedName>
</protein>
<dbReference type="InterPro" id="IPR006527">
    <property type="entry name" value="F-box-assoc_dom_typ1"/>
</dbReference>
<dbReference type="Gene3D" id="1.20.1280.50">
    <property type="match status" value="1"/>
</dbReference>
<evidence type="ECO:0000313" key="3">
    <source>
        <dbReference type="RefSeq" id="XP_048128052.1"/>
    </source>
</evidence>
<dbReference type="PROSITE" id="PS50181">
    <property type="entry name" value="FBOX"/>
    <property type="match status" value="1"/>
</dbReference>
<dbReference type="InterPro" id="IPR036047">
    <property type="entry name" value="F-box-like_dom_sf"/>
</dbReference>
<dbReference type="GeneID" id="115750467"/>